<proteinExistence type="inferred from homology"/>
<feature type="transmembrane region" description="Helical" evidence="9">
    <location>
        <begin position="52"/>
        <end position="73"/>
    </location>
</feature>
<name>A0AAJ8MGM9_9TREE</name>
<gene>
    <name evidence="10" type="ORF">I303_103662</name>
</gene>
<evidence type="ECO:0000256" key="6">
    <source>
        <dbReference type="ARBA" id="ARBA00022989"/>
    </source>
</evidence>
<dbReference type="RefSeq" id="XP_065824875.1">
    <property type="nucleotide sequence ID" value="XM_065968803.1"/>
</dbReference>
<dbReference type="Pfam" id="PF06645">
    <property type="entry name" value="SPC12"/>
    <property type="match status" value="1"/>
</dbReference>
<organism evidence="10 11">
    <name type="scientific">Kwoniella dejecticola CBS 10117</name>
    <dbReference type="NCBI Taxonomy" id="1296121"/>
    <lineage>
        <taxon>Eukaryota</taxon>
        <taxon>Fungi</taxon>
        <taxon>Dikarya</taxon>
        <taxon>Basidiomycota</taxon>
        <taxon>Agaricomycotina</taxon>
        <taxon>Tremellomycetes</taxon>
        <taxon>Tremellales</taxon>
        <taxon>Cryptococcaceae</taxon>
        <taxon>Kwoniella</taxon>
    </lineage>
</organism>
<evidence type="ECO:0000256" key="9">
    <source>
        <dbReference type="SAM" id="Phobius"/>
    </source>
</evidence>
<evidence type="ECO:0000256" key="4">
    <source>
        <dbReference type="ARBA" id="ARBA00022692"/>
    </source>
</evidence>
<keyword evidence="6 9" id="KW-1133">Transmembrane helix</keyword>
<evidence type="ECO:0000256" key="1">
    <source>
        <dbReference type="ARBA" id="ARBA00004477"/>
    </source>
</evidence>
<dbReference type="Proteomes" id="UP000078595">
    <property type="component" value="Chromosome 4"/>
</dbReference>
<comment type="subcellular location">
    <subcellularLocation>
        <location evidence="1">Endoplasmic reticulum membrane</location>
        <topology evidence="1">Multi-pass membrane protein</topology>
    </subcellularLocation>
</comment>
<dbReference type="InterPro" id="IPR009542">
    <property type="entry name" value="Spc1/SPCS1"/>
</dbReference>
<keyword evidence="11" id="KW-1185">Reference proteome</keyword>
<evidence type="ECO:0000313" key="11">
    <source>
        <dbReference type="Proteomes" id="UP000078595"/>
    </source>
</evidence>
<dbReference type="GeneID" id="90830093"/>
<keyword evidence="7 9" id="KW-0472">Membrane</keyword>
<dbReference type="GO" id="GO:0045047">
    <property type="term" value="P:protein targeting to ER"/>
    <property type="evidence" value="ECO:0007669"/>
    <property type="project" value="TreeGrafter"/>
</dbReference>
<protein>
    <recommendedName>
        <fullName evidence="3">Signal peptidase complex subunit 1</fullName>
    </recommendedName>
</protein>
<reference evidence="10" key="1">
    <citation type="submission" date="2013-07" db="EMBL/GenBank/DDBJ databases">
        <authorList>
            <consortium name="The Broad Institute Genome Sequencing Platform"/>
            <person name="Cuomo C."/>
            <person name="Litvintseva A."/>
            <person name="Chen Y."/>
            <person name="Heitman J."/>
            <person name="Sun S."/>
            <person name="Springer D."/>
            <person name="Dromer F."/>
            <person name="Young S.K."/>
            <person name="Zeng Q."/>
            <person name="Gargeya S."/>
            <person name="Fitzgerald M."/>
            <person name="Abouelleil A."/>
            <person name="Alvarado L."/>
            <person name="Berlin A.M."/>
            <person name="Chapman S.B."/>
            <person name="Dewar J."/>
            <person name="Goldberg J."/>
            <person name="Griggs A."/>
            <person name="Gujja S."/>
            <person name="Hansen M."/>
            <person name="Howarth C."/>
            <person name="Imamovic A."/>
            <person name="Larimer J."/>
            <person name="McCowan C."/>
            <person name="Murphy C."/>
            <person name="Pearson M."/>
            <person name="Priest M."/>
            <person name="Roberts A."/>
            <person name="Saif S."/>
            <person name="Shea T."/>
            <person name="Sykes S."/>
            <person name="Wortman J."/>
            <person name="Nusbaum C."/>
            <person name="Birren B."/>
        </authorList>
    </citation>
    <scope>NUCLEOTIDE SEQUENCE</scope>
    <source>
        <strain evidence="10">CBS 10117</strain>
    </source>
</reference>
<dbReference type="EMBL" id="CP144533">
    <property type="protein sequence ID" value="WWC61084.1"/>
    <property type="molecule type" value="Genomic_DNA"/>
</dbReference>
<evidence type="ECO:0000313" key="10">
    <source>
        <dbReference type="EMBL" id="WWC61084.1"/>
    </source>
</evidence>
<accession>A0AAJ8MGM9</accession>
<evidence type="ECO:0000256" key="3">
    <source>
        <dbReference type="ARBA" id="ARBA00017059"/>
    </source>
</evidence>
<feature type="transmembrane region" description="Helical" evidence="9">
    <location>
        <begin position="27"/>
        <end position="45"/>
    </location>
</feature>
<comment type="function">
    <text evidence="8">Component of the signal peptidase complex (SPC) which catalyzes the cleavage of N-terminal signal sequences from nascent proteins as they are translocated into the lumen of the endoplasmic reticulum. Dispensable for SPC enzymatic activity.</text>
</comment>
<sequence length="90" mass="10038">MNQLPLSVQKVPEGKIDPKSQYALEQIAQIVLIALTLVSFVLSYFSSSVILGLEVFLAGLVLLLIMAVPPWPYLNRHPVKFLPARKLHQS</sequence>
<dbReference type="PANTHER" id="PTHR13202">
    <property type="entry name" value="MICROSOMAL SIGNAL PEPTIDASE 12 KDA SUBUNIT"/>
    <property type="match status" value="1"/>
</dbReference>
<dbReference type="GO" id="GO:0005787">
    <property type="term" value="C:signal peptidase complex"/>
    <property type="evidence" value="ECO:0007669"/>
    <property type="project" value="InterPro"/>
</dbReference>
<dbReference type="PANTHER" id="PTHR13202:SF0">
    <property type="entry name" value="SIGNAL PEPTIDASE COMPLEX SUBUNIT 1"/>
    <property type="match status" value="1"/>
</dbReference>
<evidence type="ECO:0000256" key="2">
    <source>
        <dbReference type="ARBA" id="ARBA00005245"/>
    </source>
</evidence>
<reference evidence="10" key="2">
    <citation type="submission" date="2024-02" db="EMBL/GenBank/DDBJ databases">
        <title>Comparative genomics of Cryptococcus and Kwoniella reveals pathogenesis evolution and contrasting modes of karyotype evolution via chromosome fusion or intercentromeric recombination.</title>
        <authorList>
            <person name="Coelho M.A."/>
            <person name="David-Palma M."/>
            <person name="Shea T."/>
            <person name="Bowers K."/>
            <person name="McGinley-Smith S."/>
            <person name="Mohammad A.W."/>
            <person name="Gnirke A."/>
            <person name="Yurkov A.M."/>
            <person name="Nowrousian M."/>
            <person name="Sun S."/>
            <person name="Cuomo C.A."/>
            <person name="Heitman J."/>
        </authorList>
    </citation>
    <scope>NUCLEOTIDE SEQUENCE</scope>
    <source>
        <strain evidence="10">CBS 10117</strain>
    </source>
</reference>
<keyword evidence="4 9" id="KW-0812">Transmembrane</keyword>
<evidence type="ECO:0000256" key="5">
    <source>
        <dbReference type="ARBA" id="ARBA00022824"/>
    </source>
</evidence>
<dbReference type="GO" id="GO:0006465">
    <property type="term" value="P:signal peptide processing"/>
    <property type="evidence" value="ECO:0007669"/>
    <property type="project" value="InterPro"/>
</dbReference>
<evidence type="ECO:0000256" key="8">
    <source>
        <dbReference type="ARBA" id="ARBA00045204"/>
    </source>
</evidence>
<evidence type="ECO:0000256" key="7">
    <source>
        <dbReference type="ARBA" id="ARBA00023136"/>
    </source>
</evidence>
<dbReference type="KEGG" id="kdj:90830093"/>
<keyword evidence="5" id="KW-0256">Endoplasmic reticulum</keyword>
<dbReference type="AlphaFoldDB" id="A0AAJ8MGM9"/>
<comment type="similarity">
    <text evidence="2">Belongs to the SPCS1 family.</text>
</comment>